<dbReference type="EMBL" id="AHOM02000004">
    <property type="protein sequence ID" value="EJZ42915.1"/>
    <property type="molecule type" value="Genomic_DNA"/>
</dbReference>
<dbReference type="InterPro" id="IPR011032">
    <property type="entry name" value="GroES-like_sf"/>
</dbReference>
<accession>A0ABP2REN0</accession>
<protein>
    <submittedName>
        <fullName evidence="3">Oxidoreductase, zinc-binding dehydrogenase family protein</fullName>
    </submittedName>
</protein>
<evidence type="ECO:0000259" key="2">
    <source>
        <dbReference type="SMART" id="SM00829"/>
    </source>
</evidence>
<keyword evidence="1" id="KW-0560">Oxidoreductase</keyword>
<sequence length="359" mass="40056">MIRFFLLGYELKEQNALMIRSVYRVDTKGSLDSLERREEELPPPQDNEVTIEIRAIGLNFADIFAIQGLYSATPKGSFIPGLEYSGKVVAVGKKVKNFKKNDKVMGVTRFGAYADHINIDSRYIFSLPPKWSFEQGAGFLVQGLTAYYALLPLGDLRKGQNVLIHSAAGGVGIYANRIAKKFGAWTLGSVGNHSKISLLEKEGYDAWIIRSSRFPEELKTALGGRELHLVLECIGGKIFKASYEALSPMGRMVVYGSASFMSQGDKVNWLTLAWRYLTRPKVDTLEIVSDNKAVMGFNLIWLYEKIDELTIHLKALSKLNLEPPHIDSVYPFVDLPEAVRHFQTGNTTGKVVINVESGK</sequence>
<evidence type="ECO:0000256" key="1">
    <source>
        <dbReference type="ARBA" id="ARBA00023002"/>
    </source>
</evidence>
<keyword evidence="4" id="KW-1185">Reference proteome</keyword>
<reference evidence="3 4" key="1">
    <citation type="submission" date="2012-08" db="EMBL/GenBank/DDBJ databases">
        <authorList>
            <person name="Harkins D.M."/>
            <person name="Durkin A.S."/>
            <person name="Selengut J.D."/>
            <person name="Sanka R."/>
            <person name="DePew J."/>
            <person name="Purushe J."/>
            <person name="Matthias M.A."/>
            <person name="Vinetz J.M."/>
            <person name="Sutton G.G."/>
            <person name="Nelson W.C."/>
            <person name="Fouts D.E."/>
        </authorList>
    </citation>
    <scope>NUCLEOTIDE SEQUENCE [LARGE SCALE GENOMIC DNA]</scope>
    <source>
        <strain evidence="3 4">MMD4847</strain>
    </source>
</reference>
<dbReference type="InterPro" id="IPR013149">
    <property type="entry name" value="ADH-like_C"/>
</dbReference>
<feature type="domain" description="Enoyl reductase (ER)" evidence="2">
    <location>
        <begin position="29"/>
        <end position="353"/>
    </location>
</feature>
<evidence type="ECO:0000313" key="3">
    <source>
        <dbReference type="EMBL" id="EJZ42915.1"/>
    </source>
</evidence>
<dbReference type="InterPro" id="IPR052100">
    <property type="entry name" value="SV-ATPase_mito-regulator"/>
</dbReference>
<dbReference type="SUPFAM" id="SSF50129">
    <property type="entry name" value="GroES-like"/>
    <property type="match status" value="1"/>
</dbReference>
<dbReference type="Gene3D" id="3.40.50.720">
    <property type="entry name" value="NAD(P)-binding Rossmann-like Domain"/>
    <property type="match status" value="1"/>
</dbReference>
<evidence type="ECO:0000313" key="4">
    <source>
        <dbReference type="Proteomes" id="UP000018720"/>
    </source>
</evidence>
<name>A0ABP2REN0_9LEPT</name>
<dbReference type="PANTHER" id="PTHR44054:SF1">
    <property type="entry name" value="SYNAPTIC VESICLE MEMBRANE PROTEIN VAT-1 HOMOLOG"/>
    <property type="match status" value="1"/>
</dbReference>
<dbReference type="InterPro" id="IPR020843">
    <property type="entry name" value="ER"/>
</dbReference>
<gene>
    <name evidence="3" type="ORF">LEP1GSC178_3536</name>
</gene>
<dbReference type="InterPro" id="IPR013154">
    <property type="entry name" value="ADH-like_N"/>
</dbReference>
<dbReference type="Gene3D" id="3.90.180.10">
    <property type="entry name" value="Medium-chain alcohol dehydrogenases, catalytic domain"/>
    <property type="match status" value="1"/>
</dbReference>
<comment type="caution">
    <text evidence="3">The sequence shown here is derived from an EMBL/GenBank/DDBJ whole genome shotgun (WGS) entry which is preliminary data.</text>
</comment>
<dbReference type="PANTHER" id="PTHR44054">
    <property type="entry name" value="SYNAPTIC VESICLE MEMBRANE PROTEIN VAT-1 HOMOLOG-LIKE"/>
    <property type="match status" value="1"/>
</dbReference>
<dbReference type="Proteomes" id="UP000018720">
    <property type="component" value="Unassembled WGS sequence"/>
</dbReference>
<organism evidence="3 4">
    <name type="scientific">Leptospira licerasiae str. MMD4847</name>
    <dbReference type="NCBI Taxonomy" id="1049971"/>
    <lineage>
        <taxon>Bacteria</taxon>
        <taxon>Pseudomonadati</taxon>
        <taxon>Spirochaetota</taxon>
        <taxon>Spirochaetia</taxon>
        <taxon>Leptospirales</taxon>
        <taxon>Leptospiraceae</taxon>
        <taxon>Leptospira</taxon>
    </lineage>
</organism>
<dbReference type="SUPFAM" id="SSF51735">
    <property type="entry name" value="NAD(P)-binding Rossmann-fold domains"/>
    <property type="match status" value="1"/>
</dbReference>
<dbReference type="InterPro" id="IPR036291">
    <property type="entry name" value="NAD(P)-bd_dom_sf"/>
</dbReference>
<proteinExistence type="predicted"/>
<dbReference type="SMART" id="SM00829">
    <property type="entry name" value="PKS_ER"/>
    <property type="match status" value="1"/>
</dbReference>
<dbReference type="Pfam" id="PF00107">
    <property type="entry name" value="ADH_zinc_N"/>
    <property type="match status" value="1"/>
</dbReference>
<dbReference type="Pfam" id="PF08240">
    <property type="entry name" value="ADH_N"/>
    <property type="match status" value="1"/>
</dbReference>